<comment type="caution">
    <text evidence="1">The sequence shown here is derived from an EMBL/GenBank/DDBJ whole genome shotgun (WGS) entry which is preliminary data.</text>
</comment>
<keyword evidence="2" id="KW-1185">Reference proteome</keyword>
<dbReference type="EMBL" id="CM056742">
    <property type="protein sequence ID" value="KAJ8680399.1"/>
    <property type="molecule type" value="Genomic_DNA"/>
</dbReference>
<proteinExistence type="predicted"/>
<gene>
    <name evidence="1" type="ORF">QAD02_016186</name>
</gene>
<accession>A0ACC2PAS1</accession>
<evidence type="ECO:0000313" key="2">
    <source>
        <dbReference type="Proteomes" id="UP001239111"/>
    </source>
</evidence>
<evidence type="ECO:0000313" key="1">
    <source>
        <dbReference type="EMBL" id="KAJ8680399.1"/>
    </source>
</evidence>
<dbReference type="Proteomes" id="UP001239111">
    <property type="component" value="Chromosome 2"/>
</dbReference>
<sequence length="267" mass="30499">MRLFNIHVILILISNSLSLAGETSTTMPSWRRGNFPKDCQTTNFENEELEKIETNEVSPWENQHLRDDNGSGNKQQKLKCGFITEIPDALNAEEKVILRNLEQQNEEQRQLGSDMEKSRHSNSRGTNYAPPFQYYQDGIGEMKQNILGLFRTTQNVPGPSESDTEISARLESGRRKFLTVLENWEAARRDAQRRIRYGVGPCNGCSDEPGYYGISDRILVAGFEGNDQNLCNHVNELRMEIERIIEEADDNVLRLQGSRCNNRNAES</sequence>
<protein>
    <submittedName>
        <fullName evidence="1">Uncharacterized protein</fullName>
    </submittedName>
</protein>
<organism evidence="1 2">
    <name type="scientific">Eretmocerus hayati</name>
    <dbReference type="NCBI Taxonomy" id="131215"/>
    <lineage>
        <taxon>Eukaryota</taxon>
        <taxon>Metazoa</taxon>
        <taxon>Ecdysozoa</taxon>
        <taxon>Arthropoda</taxon>
        <taxon>Hexapoda</taxon>
        <taxon>Insecta</taxon>
        <taxon>Pterygota</taxon>
        <taxon>Neoptera</taxon>
        <taxon>Endopterygota</taxon>
        <taxon>Hymenoptera</taxon>
        <taxon>Apocrita</taxon>
        <taxon>Proctotrupomorpha</taxon>
        <taxon>Chalcidoidea</taxon>
        <taxon>Aphelinidae</taxon>
        <taxon>Aphelininae</taxon>
        <taxon>Eretmocerus</taxon>
    </lineage>
</organism>
<reference evidence="1" key="1">
    <citation type="submission" date="2023-04" db="EMBL/GenBank/DDBJ databases">
        <title>A chromosome-level genome assembly of the parasitoid wasp Eretmocerus hayati.</title>
        <authorList>
            <person name="Zhong Y."/>
            <person name="Liu S."/>
            <person name="Liu Y."/>
        </authorList>
    </citation>
    <scope>NUCLEOTIDE SEQUENCE</scope>
    <source>
        <strain evidence="1">ZJU_SS_LIU_2023</strain>
    </source>
</reference>
<name>A0ACC2PAS1_9HYME</name>